<evidence type="ECO:0000259" key="1">
    <source>
        <dbReference type="Pfam" id="PF09825"/>
    </source>
</evidence>
<dbReference type="PANTHER" id="PTHR12835">
    <property type="entry name" value="BIOTIN PROTEIN LIGASE"/>
    <property type="match status" value="1"/>
</dbReference>
<keyword evidence="3" id="KW-1185">Reference proteome</keyword>
<evidence type="ECO:0000313" key="3">
    <source>
        <dbReference type="Proteomes" id="UP001497497"/>
    </source>
</evidence>
<proteinExistence type="predicted"/>
<feature type="domain" description="Biotin-protein ligase N-terminal" evidence="1">
    <location>
        <begin position="1"/>
        <end position="188"/>
    </location>
</feature>
<organism evidence="2 3">
    <name type="scientific">Lymnaea stagnalis</name>
    <name type="common">Great pond snail</name>
    <name type="synonym">Helix stagnalis</name>
    <dbReference type="NCBI Taxonomy" id="6523"/>
    <lineage>
        <taxon>Eukaryota</taxon>
        <taxon>Metazoa</taxon>
        <taxon>Spiralia</taxon>
        <taxon>Lophotrochozoa</taxon>
        <taxon>Mollusca</taxon>
        <taxon>Gastropoda</taxon>
        <taxon>Heterobranchia</taxon>
        <taxon>Euthyneura</taxon>
        <taxon>Panpulmonata</taxon>
        <taxon>Hygrophila</taxon>
        <taxon>Lymnaeoidea</taxon>
        <taxon>Lymnaeidae</taxon>
        <taxon>Lymnaea</taxon>
    </lineage>
</organism>
<dbReference type="GO" id="GO:0005737">
    <property type="term" value="C:cytoplasm"/>
    <property type="evidence" value="ECO:0007669"/>
    <property type="project" value="TreeGrafter"/>
</dbReference>
<feature type="domain" description="Biotin-protein ligase N-terminal" evidence="1">
    <location>
        <begin position="248"/>
        <end position="316"/>
    </location>
</feature>
<gene>
    <name evidence="2" type="ORF">GSLYS_00015119001</name>
</gene>
<protein>
    <recommendedName>
        <fullName evidence="1">Biotin-protein ligase N-terminal domain-containing protein</fullName>
    </recommendedName>
</protein>
<evidence type="ECO:0000313" key="2">
    <source>
        <dbReference type="EMBL" id="CAL1541513.1"/>
    </source>
</evidence>
<dbReference type="InterPro" id="IPR029062">
    <property type="entry name" value="Class_I_gatase-like"/>
</dbReference>
<name>A0AAV2I482_LYMST</name>
<sequence length="322" mass="35709">MSVLVYNGKGSDAESRKFLFESLNAVIDKDHHTVDYITPQAIKEGLWLKNCSVIIFGGGYDRGFESAVGRDGAQKIREFVINGGHYLGLCAGAYWACDHIEFDKGGPLEVTGERFLKFFPGICVGPAFPGFQYNSKQGVQAVPVRYGKSETFHAYMHGGGYFMPYLDAKKSMEQVPQPKLSKLQHNKRILVETHQSTAISAPLALDSSKIPRGSSLLSPHLTLQPRETSDLSIYAEQSHKDLGIYCSLESKAMAIVQCSVGRGTAILSGVHLEFPFHLLDKENPHMKSCIPHFSHSEDRRQFVFKDILKQLGVQVRTCKAAL</sequence>
<dbReference type="EMBL" id="CAXITT010000437">
    <property type="protein sequence ID" value="CAL1541513.1"/>
    <property type="molecule type" value="Genomic_DNA"/>
</dbReference>
<dbReference type="GO" id="GO:0004077">
    <property type="term" value="F:biotin--[biotin carboxyl-carrier protein] ligase activity"/>
    <property type="evidence" value="ECO:0007669"/>
    <property type="project" value="TreeGrafter"/>
</dbReference>
<dbReference type="PANTHER" id="PTHR12835:SF5">
    <property type="entry name" value="BIOTIN--PROTEIN LIGASE"/>
    <property type="match status" value="1"/>
</dbReference>
<dbReference type="Gene3D" id="3.40.50.880">
    <property type="match status" value="1"/>
</dbReference>
<comment type="caution">
    <text evidence="2">The sequence shown here is derived from an EMBL/GenBank/DDBJ whole genome shotgun (WGS) entry which is preliminary data.</text>
</comment>
<reference evidence="2 3" key="1">
    <citation type="submission" date="2024-04" db="EMBL/GenBank/DDBJ databases">
        <authorList>
            <consortium name="Genoscope - CEA"/>
            <person name="William W."/>
        </authorList>
    </citation>
    <scope>NUCLEOTIDE SEQUENCE [LARGE SCALE GENOMIC DNA]</scope>
</reference>
<dbReference type="SUPFAM" id="SSF52317">
    <property type="entry name" value="Class I glutamine amidotransferase-like"/>
    <property type="match status" value="1"/>
</dbReference>
<dbReference type="CDD" id="cd03144">
    <property type="entry name" value="GATase1_ScBLP_like"/>
    <property type="match status" value="1"/>
</dbReference>
<accession>A0AAV2I482</accession>
<dbReference type="AlphaFoldDB" id="A0AAV2I482"/>
<dbReference type="Pfam" id="PF09825">
    <property type="entry name" value="BPL_N"/>
    <property type="match status" value="2"/>
</dbReference>
<dbReference type="PIRSF" id="PIRSF016642">
    <property type="entry name" value="UCP016642"/>
    <property type="match status" value="1"/>
</dbReference>
<dbReference type="InterPro" id="IPR019197">
    <property type="entry name" value="Biotin-prot_ligase_N"/>
</dbReference>
<dbReference type="InterPro" id="IPR015834">
    <property type="entry name" value="UCP016642"/>
</dbReference>
<dbReference type="Proteomes" id="UP001497497">
    <property type="component" value="Unassembled WGS sequence"/>
</dbReference>